<keyword evidence="2" id="KW-1185">Reference proteome</keyword>
<reference evidence="1" key="2">
    <citation type="submission" date="2020-02" db="EMBL/GenBank/DDBJ databases">
        <authorList>
            <person name="Matsumoto Y."/>
            <person name="Motooka D."/>
            <person name="Nakamura S."/>
        </authorList>
    </citation>
    <scope>NUCLEOTIDE SEQUENCE</scope>
    <source>
        <strain evidence="1">JCM 13671</strain>
    </source>
</reference>
<sequence>MADKYIGLSANPPLGDQRLDLRDLYVFASPADPTHTVLILTANTGGEALNPDAVYRINIDNDGDLRTDIAFSFVFSQPREDGTQTFDVYLAVDNDAEEPQAVGSRLFTGVELTRGAATDVRSSGSFTVAAGVRSDPLFCDIDGVKNLLSFDGKLGERPSPWTGVDSNLGTNVIALAVEVPTSALGAAPDIRVWGRCTVRQNGDWNHLDRVGHPAVRGFLADDETRAAYYATNPIHDRERWIGLFIDRMTKTGDFTRAEAIAAIEQEGTLPDLLTYNPNRPAGYPNGRTFGDDVVSFRVDFLTKGACPPSGLSPHTDTIDEFPYLGAPH</sequence>
<dbReference type="Pfam" id="PF14224">
    <property type="entry name" value="DUF4331"/>
    <property type="match status" value="2"/>
</dbReference>
<reference evidence="1" key="1">
    <citation type="journal article" date="2019" name="Emerg. Microbes Infect.">
        <title>Comprehensive subspecies identification of 175 nontuberculous mycobacteria species based on 7547 genomic profiles.</title>
        <authorList>
            <person name="Matsumoto Y."/>
            <person name="Kinjo T."/>
            <person name="Motooka D."/>
            <person name="Nabeya D."/>
            <person name="Jung N."/>
            <person name="Uechi K."/>
            <person name="Horii T."/>
            <person name="Iida T."/>
            <person name="Fujita J."/>
            <person name="Nakamura S."/>
        </authorList>
    </citation>
    <scope>NUCLEOTIDE SEQUENCE [LARGE SCALE GENOMIC DNA]</scope>
    <source>
        <strain evidence="1">JCM 13671</strain>
    </source>
</reference>
<dbReference type="EMBL" id="AP022612">
    <property type="protein sequence ID" value="BBZ36690.1"/>
    <property type="molecule type" value="Genomic_DNA"/>
</dbReference>
<dbReference type="OrthoDB" id="9791748at2"/>
<gene>
    <name evidence="1" type="ORF">MCNF_52950</name>
</gene>
<proteinExistence type="predicted"/>
<dbReference type="AlphaFoldDB" id="A0A7I7Y504"/>
<organism evidence="1 2">
    <name type="scientific">Mycolicibacterium confluentis</name>
    <dbReference type="NCBI Taxonomy" id="28047"/>
    <lineage>
        <taxon>Bacteria</taxon>
        <taxon>Bacillati</taxon>
        <taxon>Actinomycetota</taxon>
        <taxon>Actinomycetes</taxon>
        <taxon>Mycobacteriales</taxon>
        <taxon>Mycobacteriaceae</taxon>
        <taxon>Mycolicibacterium</taxon>
    </lineage>
</organism>
<accession>A0A7I7Y504</accession>
<evidence type="ECO:0000313" key="2">
    <source>
        <dbReference type="Proteomes" id="UP000466931"/>
    </source>
</evidence>
<dbReference type="RefSeq" id="WP_085154174.1">
    <property type="nucleotide sequence ID" value="NZ_AP022612.1"/>
</dbReference>
<dbReference type="Proteomes" id="UP000466931">
    <property type="component" value="Chromosome"/>
</dbReference>
<evidence type="ECO:0000313" key="1">
    <source>
        <dbReference type="EMBL" id="BBZ36690.1"/>
    </source>
</evidence>
<protein>
    <submittedName>
        <fullName evidence="1">Uncharacterized protein</fullName>
    </submittedName>
</protein>
<name>A0A7I7Y504_9MYCO</name>
<dbReference type="InterPro" id="IPR025566">
    <property type="entry name" value="DUF4331"/>
</dbReference>